<organism evidence="2">
    <name type="scientific">Sesamum latifolium</name>
    <dbReference type="NCBI Taxonomy" id="2727402"/>
    <lineage>
        <taxon>Eukaryota</taxon>
        <taxon>Viridiplantae</taxon>
        <taxon>Streptophyta</taxon>
        <taxon>Embryophyta</taxon>
        <taxon>Tracheophyta</taxon>
        <taxon>Spermatophyta</taxon>
        <taxon>Magnoliopsida</taxon>
        <taxon>eudicotyledons</taxon>
        <taxon>Gunneridae</taxon>
        <taxon>Pentapetalae</taxon>
        <taxon>asterids</taxon>
        <taxon>lamiids</taxon>
        <taxon>Lamiales</taxon>
        <taxon>Pedaliaceae</taxon>
        <taxon>Sesamum</taxon>
    </lineage>
</organism>
<protein>
    <recommendedName>
        <fullName evidence="3">DUF4283 domain-containing protein</fullName>
    </recommendedName>
</protein>
<dbReference type="EMBL" id="JACGWN010000005">
    <property type="protein sequence ID" value="KAL0448422.1"/>
    <property type="molecule type" value="Genomic_DNA"/>
</dbReference>
<proteinExistence type="predicted"/>
<comment type="caution">
    <text evidence="2">The sequence shown here is derived from an EMBL/GenBank/DDBJ whole genome shotgun (WGS) entry which is preliminary data.</text>
</comment>
<sequence length="365" mass="40343">MIYQIQLHESPPKKFKNPLQIIPLLCAIFTHSPPVDFFNHHRRQPAPAADSFPPSGTSPPHPFPSQVGIAPPPPAAYSTSQTLSFHPTPCSSSVPPLPSDLPPAASPPCFFDHTLAHFPSSRLHFGGLPVTPSTLFNSVLQPQPLAPVGLSSIVTFLPTHQLSTSPFPTSISPPHVTHPNGQFPSAQTDFLQPAVGDRSPAPAPATPPTTFLLHPSPSISSEFLPRSTPLPDLFAYHTSTLLLPSSWNSRPQRPDGRCRKLLLRGEWTFHSFHMRVFKWTPSFDPQIELSITPMWIRLPELPVHLFEKNALFTLAAKIGKPLRMDELTADLSRPDLTRVFVELDLTAPRFKPFTFTLKEKPTDSK</sequence>
<gene>
    <name evidence="2" type="ORF">Slati_1398600</name>
</gene>
<evidence type="ECO:0000256" key="1">
    <source>
        <dbReference type="SAM" id="MobiDB-lite"/>
    </source>
</evidence>
<evidence type="ECO:0000313" key="2">
    <source>
        <dbReference type="EMBL" id="KAL0448422.1"/>
    </source>
</evidence>
<evidence type="ECO:0008006" key="3">
    <source>
        <dbReference type="Google" id="ProtNLM"/>
    </source>
</evidence>
<dbReference type="AlphaFoldDB" id="A0AAW2X2H2"/>
<dbReference type="PANTHER" id="PTHR31286:SF179">
    <property type="entry name" value="RNASE H TYPE-1 DOMAIN-CONTAINING PROTEIN"/>
    <property type="match status" value="1"/>
</dbReference>
<dbReference type="PANTHER" id="PTHR31286">
    <property type="entry name" value="GLYCINE-RICH CELL WALL STRUCTURAL PROTEIN 1.8-LIKE"/>
    <property type="match status" value="1"/>
</dbReference>
<accession>A0AAW2X2H2</accession>
<name>A0AAW2X2H2_9LAMI</name>
<reference evidence="2" key="1">
    <citation type="submission" date="2020-06" db="EMBL/GenBank/DDBJ databases">
        <authorList>
            <person name="Li T."/>
            <person name="Hu X."/>
            <person name="Zhang T."/>
            <person name="Song X."/>
            <person name="Zhang H."/>
            <person name="Dai N."/>
            <person name="Sheng W."/>
            <person name="Hou X."/>
            <person name="Wei L."/>
        </authorList>
    </citation>
    <scope>NUCLEOTIDE SEQUENCE</scope>
    <source>
        <strain evidence="2">KEN1</strain>
        <tissue evidence="2">Leaf</tissue>
    </source>
</reference>
<reference evidence="2" key="2">
    <citation type="journal article" date="2024" name="Plant">
        <title>Genomic evolution and insights into agronomic trait innovations of Sesamum species.</title>
        <authorList>
            <person name="Miao H."/>
            <person name="Wang L."/>
            <person name="Qu L."/>
            <person name="Liu H."/>
            <person name="Sun Y."/>
            <person name="Le M."/>
            <person name="Wang Q."/>
            <person name="Wei S."/>
            <person name="Zheng Y."/>
            <person name="Lin W."/>
            <person name="Duan Y."/>
            <person name="Cao H."/>
            <person name="Xiong S."/>
            <person name="Wang X."/>
            <person name="Wei L."/>
            <person name="Li C."/>
            <person name="Ma Q."/>
            <person name="Ju M."/>
            <person name="Zhao R."/>
            <person name="Li G."/>
            <person name="Mu C."/>
            <person name="Tian Q."/>
            <person name="Mei H."/>
            <person name="Zhang T."/>
            <person name="Gao T."/>
            <person name="Zhang H."/>
        </authorList>
    </citation>
    <scope>NUCLEOTIDE SEQUENCE</scope>
    <source>
        <strain evidence="2">KEN1</strain>
    </source>
</reference>
<dbReference type="InterPro" id="IPR040256">
    <property type="entry name" value="At4g02000-like"/>
</dbReference>
<feature type="region of interest" description="Disordered" evidence="1">
    <location>
        <begin position="40"/>
        <end position="98"/>
    </location>
</feature>